<dbReference type="PIRSF" id="PIRSF003033">
    <property type="entry name" value="Ku70"/>
    <property type="match status" value="1"/>
</dbReference>
<evidence type="ECO:0000313" key="30">
    <source>
        <dbReference type="Proteomes" id="UP000886611"/>
    </source>
</evidence>
<dbReference type="AlphaFoldDB" id="A0A8X8BR72"/>
<evidence type="ECO:0000256" key="25">
    <source>
        <dbReference type="PIRSR" id="PIRSR003033-1"/>
    </source>
</evidence>
<keyword evidence="12" id="KW-0378">Hydrolase</keyword>
<dbReference type="InterPro" id="IPR036361">
    <property type="entry name" value="SAP_dom_sf"/>
</dbReference>
<dbReference type="InterPro" id="IPR047087">
    <property type="entry name" value="KU70_core_dom"/>
</dbReference>
<name>A0A8X8BR72_POLSE</name>
<dbReference type="Gene3D" id="3.40.50.410">
    <property type="entry name" value="von Willebrand factor, type A domain"/>
    <property type="match status" value="1"/>
</dbReference>
<dbReference type="GO" id="GO:0042162">
    <property type="term" value="F:telomeric DNA binding"/>
    <property type="evidence" value="ECO:0007669"/>
    <property type="project" value="InterPro"/>
</dbReference>
<dbReference type="InterPro" id="IPR005160">
    <property type="entry name" value="Ku_C"/>
</dbReference>
<dbReference type="CDD" id="cd01458">
    <property type="entry name" value="vWA_ku"/>
    <property type="match status" value="1"/>
</dbReference>
<evidence type="ECO:0000256" key="1">
    <source>
        <dbReference type="ARBA" id="ARBA00004123"/>
    </source>
</evidence>
<evidence type="ECO:0000256" key="2">
    <source>
        <dbReference type="ARBA" id="ARBA00004496"/>
    </source>
</evidence>
<dbReference type="SUPFAM" id="SSF100939">
    <property type="entry name" value="SPOC domain-like"/>
    <property type="match status" value="1"/>
</dbReference>
<dbReference type="PANTHER" id="PTHR12604">
    <property type="entry name" value="KU AUTOANTIGEN DNA HELICASE"/>
    <property type="match status" value="1"/>
</dbReference>
<keyword evidence="8" id="KW-0399">Innate immunity</keyword>
<evidence type="ECO:0000256" key="16">
    <source>
        <dbReference type="ARBA" id="ARBA00022859"/>
    </source>
</evidence>
<keyword evidence="9" id="KW-0547">Nucleotide-binding</keyword>
<dbReference type="GO" id="GO:0003684">
    <property type="term" value="F:damaged DNA binding"/>
    <property type="evidence" value="ECO:0007669"/>
    <property type="project" value="InterPro"/>
</dbReference>
<dbReference type="Gene3D" id="1.10.1600.10">
    <property type="match status" value="1"/>
</dbReference>
<accession>A0A8X8BR72</accession>
<keyword evidence="18" id="KW-0238">DNA-binding</keyword>
<dbReference type="EC" id="3.6.4.12" evidence="4"/>
<keyword evidence="6" id="KW-0963">Cytoplasm</keyword>
<evidence type="ECO:0000256" key="21">
    <source>
        <dbReference type="ARBA" id="ARBA00023242"/>
    </source>
</evidence>
<dbReference type="Gene3D" id="2.40.290.10">
    <property type="match status" value="1"/>
</dbReference>
<dbReference type="InterPro" id="IPR002035">
    <property type="entry name" value="VWF_A"/>
</dbReference>
<keyword evidence="21" id="KW-0539">Nucleus</keyword>
<keyword evidence="5" id="KW-0488">Methylation</keyword>
<gene>
    <name evidence="29" type="primary">Xrcc6</name>
    <name evidence="29" type="ORF">GTO96_0002491</name>
</gene>
<dbReference type="InterPro" id="IPR027388">
    <property type="entry name" value="Ku70_bridge/pillars_dom_sf"/>
</dbReference>
<dbReference type="FunFam" id="1.10.1600.10:FF:000001">
    <property type="entry name" value="X-ray repair cross-complementing protein 6 isoform X2"/>
    <property type="match status" value="1"/>
</dbReference>
<dbReference type="NCBIfam" id="TIGR00578">
    <property type="entry name" value="ku70"/>
    <property type="match status" value="1"/>
</dbReference>
<dbReference type="PROSITE" id="PS50800">
    <property type="entry name" value="SAP"/>
    <property type="match status" value="1"/>
</dbReference>
<evidence type="ECO:0000256" key="15">
    <source>
        <dbReference type="ARBA" id="ARBA00022843"/>
    </source>
</evidence>
<dbReference type="SUPFAM" id="SSF68906">
    <property type="entry name" value="SAP domain"/>
    <property type="match status" value="1"/>
</dbReference>
<evidence type="ECO:0000256" key="14">
    <source>
        <dbReference type="ARBA" id="ARBA00022840"/>
    </source>
</evidence>
<dbReference type="Pfam" id="PF02037">
    <property type="entry name" value="SAP"/>
    <property type="match status" value="1"/>
</dbReference>
<comment type="similarity">
    <text evidence="3">Belongs to the ku70 family.</text>
</comment>
<evidence type="ECO:0000256" key="19">
    <source>
        <dbReference type="ARBA" id="ARBA00023172"/>
    </source>
</evidence>
<comment type="caution">
    <text evidence="29">The sequence shown here is derived from an EMBL/GenBank/DDBJ whole genome shotgun (WGS) entry which is preliminary data.</text>
</comment>
<dbReference type="InterPro" id="IPR006164">
    <property type="entry name" value="DNA_bd_Ku70/Ku80"/>
</dbReference>
<evidence type="ECO:0000256" key="22">
    <source>
        <dbReference type="ARBA" id="ARBA00047995"/>
    </source>
</evidence>
<protein>
    <recommendedName>
        <fullName evidence="23">X-ray repair cross-complementing protein 6</fullName>
        <ecNumber evidence="4">3.6.4.12</ecNumber>
    </recommendedName>
    <alternativeName>
        <fullName evidence="24">CTC box-binding factor 75 kDa subunit</fullName>
    </alternativeName>
</protein>
<dbReference type="GO" id="GO:0045087">
    <property type="term" value="P:innate immune response"/>
    <property type="evidence" value="ECO:0007669"/>
    <property type="project" value="UniProtKB-KW"/>
</dbReference>
<keyword evidence="19" id="KW-0233">DNA recombination</keyword>
<dbReference type="Gene3D" id="1.10.720.30">
    <property type="entry name" value="SAP domain"/>
    <property type="match status" value="1"/>
</dbReference>
<dbReference type="FunFam" id="1.10.720.30:FF:000007">
    <property type="entry name" value="X-ray repair cross complementing 6"/>
    <property type="match status" value="1"/>
</dbReference>
<evidence type="ECO:0000256" key="6">
    <source>
        <dbReference type="ARBA" id="ARBA00022490"/>
    </source>
</evidence>
<evidence type="ECO:0000256" key="17">
    <source>
        <dbReference type="ARBA" id="ARBA00022990"/>
    </source>
</evidence>
<organism evidence="29 30">
    <name type="scientific">Polypterus senegalus</name>
    <name type="common">Senegal bichir</name>
    <dbReference type="NCBI Taxonomy" id="55291"/>
    <lineage>
        <taxon>Eukaryota</taxon>
        <taxon>Metazoa</taxon>
        <taxon>Chordata</taxon>
        <taxon>Craniata</taxon>
        <taxon>Vertebrata</taxon>
        <taxon>Euteleostomi</taxon>
        <taxon>Actinopterygii</taxon>
        <taxon>Polypteriformes</taxon>
        <taxon>Polypteridae</taxon>
        <taxon>Polypterus</taxon>
    </lineage>
</organism>
<dbReference type="InterPro" id="IPR006165">
    <property type="entry name" value="Ku70"/>
</dbReference>
<evidence type="ECO:0000256" key="20">
    <source>
        <dbReference type="ARBA" id="ARBA00023204"/>
    </source>
</evidence>
<evidence type="ECO:0000256" key="26">
    <source>
        <dbReference type="SAM" id="MobiDB-lite"/>
    </source>
</evidence>
<evidence type="ECO:0000256" key="11">
    <source>
        <dbReference type="ARBA" id="ARBA00022765"/>
    </source>
</evidence>
<dbReference type="SMART" id="SM00513">
    <property type="entry name" value="SAP"/>
    <property type="match status" value="1"/>
</dbReference>
<dbReference type="InterPro" id="IPR003034">
    <property type="entry name" value="SAP_dom"/>
</dbReference>
<evidence type="ECO:0000256" key="7">
    <source>
        <dbReference type="ARBA" id="ARBA00022499"/>
    </source>
</evidence>
<dbReference type="FunFam" id="4.10.970.10:FF:000001">
    <property type="entry name" value="X-ray repair cross-complementing protein 6 isoform X1"/>
    <property type="match status" value="1"/>
</dbReference>
<keyword evidence="7" id="KW-1017">Isopeptide bond</keyword>
<reference evidence="29 30" key="1">
    <citation type="journal article" date="2021" name="Cell">
        <title>Tracing the genetic footprints of vertebrate landing in non-teleost ray-finned fishes.</title>
        <authorList>
            <person name="Bi X."/>
            <person name="Wang K."/>
            <person name="Yang L."/>
            <person name="Pan H."/>
            <person name="Jiang H."/>
            <person name="Wei Q."/>
            <person name="Fang M."/>
            <person name="Yu H."/>
            <person name="Zhu C."/>
            <person name="Cai Y."/>
            <person name="He Y."/>
            <person name="Gan X."/>
            <person name="Zeng H."/>
            <person name="Yu D."/>
            <person name="Zhu Y."/>
            <person name="Jiang H."/>
            <person name="Qiu Q."/>
            <person name="Yang H."/>
            <person name="Zhang Y.E."/>
            <person name="Wang W."/>
            <person name="Zhu M."/>
            <person name="He S."/>
            <person name="Zhang G."/>
        </authorList>
    </citation>
    <scope>NUCLEOTIDE SEQUENCE [LARGE SCALE GENOMIC DNA]</scope>
    <source>
        <strain evidence="29">Bchr_013</strain>
    </source>
</reference>
<dbReference type="PANTHER" id="PTHR12604:SF2">
    <property type="entry name" value="X-RAY REPAIR CROSS-COMPLEMENTING PROTEIN 6"/>
    <property type="match status" value="1"/>
</dbReference>
<feature type="active site" description="Schiff-base intermediate with DNA; for 5'-deoxyribose-5-phosphate lyase activity" evidence="25">
    <location>
        <position position="45"/>
    </location>
</feature>
<feature type="domain" description="SAP" evidence="28">
    <location>
        <begin position="587"/>
        <end position="621"/>
    </location>
</feature>
<keyword evidence="20" id="KW-0234">DNA repair</keyword>
<comment type="subcellular location">
    <subcellularLocation>
        <location evidence="2">Cytoplasm</location>
    </subcellularLocation>
    <subcellularLocation>
        <location evidence="1">Nucleus</location>
    </subcellularLocation>
</comment>
<evidence type="ECO:0000256" key="10">
    <source>
        <dbReference type="ARBA" id="ARBA00022763"/>
    </source>
</evidence>
<evidence type="ECO:0000256" key="23">
    <source>
        <dbReference type="ARBA" id="ARBA00071962"/>
    </source>
</evidence>
<evidence type="ECO:0000256" key="8">
    <source>
        <dbReference type="ARBA" id="ARBA00022588"/>
    </source>
</evidence>
<keyword evidence="16" id="KW-0391">Immunity</keyword>
<feature type="domain" description="VWFA" evidence="27">
    <location>
        <begin position="51"/>
        <end position="257"/>
    </location>
</feature>
<dbReference type="GO" id="GO:0016787">
    <property type="term" value="F:hydrolase activity"/>
    <property type="evidence" value="ECO:0007669"/>
    <property type="project" value="UniProtKB-KW"/>
</dbReference>
<dbReference type="Pfam" id="PF02735">
    <property type="entry name" value="Ku"/>
    <property type="match status" value="1"/>
</dbReference>
<keyword evidence="11" id="KW-0013">ADP-ribosylation</keyword>
<dbReference type="PROSITE" id="PS50234">
    <property type="entry name" value="VWFA"/>
    <property type="match status" value="1"/>
</dbReference>
<dbReference type="Gene3D" id="4.10.970.10">
    <property type="entry name" value="Ku70, bridge and pillars"/>
    <property type="match status" value="1"/>
</dbReference>
<dbReference type="GO" id="GO:0043564">
    <property type="term" value="C:Ku70:Ku80 complex"/>
    <property type="evidence" value="ECO:0007669"/>
    <property type="project" value="InterPro"/>
</dbReference>
<evidence type="ECO:0000259" key="27">
    <source>
        <dbReference type="PROSITE" id="PS50234"/>
    </source>
</evidence>
<dbReference type="Pfam" id="PF03730">
    <property type="entry name" value="Ku_C"/>
    <property type="match status" value="1"/>
</dbReference>
<dbReference type="SMART" id="SM00559">
    <property type="entry name" value="Ku78"/>
    <property type="match status" value="1"/>
</dbReference>
<keyword evidence="10" id="KW-0227">DNA damage</keyword>
<evidence type="ECO:0000256" key="3">
    <source>
        <dbReference type="ARBA" id="ARBA00005240"/>
    </source>
</evidence>
<keyword evidence="14" id="KW-0067">ATP-binding</keyword>
<dbReference type="GO" id="GO:0002684">
    <property type="term" value="P:positive regulation of immune system process"/>
    <property type="evidence" value="ECO:0007669"/>
    <property type="project" value="UniProtKB-ARBA"/>
</dbReference>
<dbReference type="GO" id="GO:0005737">
    <property type="term" value="C:cytoplasm"/>
    <property type="evidence" value="ECO:0007669"/>
    <property type="project" value="UniProtKB-SubCell"/>
</dbReference>
<evidence type="ECO:0000256" key="13">
    <source>
        <dbReference type="ARBA" id="ARBA00022806"/>
    </source>
</evidence>
<dbReference type="GO" id="GO:0000723">
    <property type="term" value="P:telomere maintenance"/>
    <property type="evidence" value="ECO:0007669"/>
    <property type="project" value="InterPro"/>
</dbReference>
<evidence type="ECO:0000313" key="29">
    <source>
        <dbReference type="EMBL" id="KAG2464069.1"/>
    </source>
</evidence>
<dbReference type="FunFam" id="2.40.290.10:FF:000010">
    <property type="entry name" value="X-ray repair cross-complementing protein 6"/>
    <property type="match status" value="1"/>
</dbReference>
<feature type="non-terminal residue" evidence="29">
    <location>
        <position position="623"/>
    </location>
</feature>
<evidence type="ECO:0000256" key="9">
    <source>
        <dbReference type="ARBA" id="ARBA00022741"/>
    </source>
</evidence>
<dbReference type="GO" id="GO:0003678">
    <property type="term" value="F:DNA helicase activity"/>
    <property type="evidence" value="ECO:0007669"/>
    <property type="project" value="UniProtKB-EC"/>
</dbReference>
<dbReference type="GO" id="GO:0003690">
    <property type="term" value="F:double-stranded DNA binding"/>
    <property type="evidence" value="ECO:0007669"/>
    <property type="project" value="UniProtKB-ARBA"/>
</dbReference>
<evidence type="ECO:0000256" key="5">
    <source>
        <dbReference type="ARBA" id="ARBA00022481"/>
    </source>
</evidence>
<keyword evidence="30" id="KW-1185">Reference proteome</keyword>
<dbReference type="GO" id="GO:0006303">
    <property type="term" value="P:double-strand break repair via nonhomologous end joining"/>
    <property type="evidence" value="ECO:0007669"/>
    <property type="project" value="InterPro"/>
</dbReference>
<dbReference type="GO" id="GO:0005524">
    <property type="term" value="F:ATP binding"/>
    <property type="evidence" value="ECO:0007669"/>
    <property type="project" value="UniProtKB-KW"/>
</dbReference>
<proteinExistence type="inferred from homology"/>
<dbReference type="InterPro" id="IPR016194">
    <property type="entry name" value="SPOC-like_C_dom_sf"/>
</dbReference>
<evidence type="ECO:0000256" key="18">
    <source>
        <dbReference type="ARBA" id="ARBA00023125"/>
    </source>
</evidence>
<dbReference type="SUPFAM" id="SSF53300">
    <property type="entry name" value="vWA-like"/>
    <property type="match status" value="1"/>
</dbReference>
<evidence type="ECO:0000256" key="24">
    <source>
        <dbReference type="ARBA" id="ARBA00083706"/>
    </source>
</evidence>
<keyword evidence="13" id="KW-0347">Helicase</keyword>
<evidence type="ECO:0000256" key="4">
    <source>
        <dbReference type="ARBA" id="ARBA00012551"/>
    </source>
</evidence>
<dbReference type="CDD" id="cd00788">
    <property type="entry name" value="KU70"/>
    <property type="match status" value="1"/>
</dbReference>
<dbReference type="InterPro" id="IPR036465">
    <property type="entry name" value="vWFA_dom_sf"/>
</dbReference>
<dbReference type="Proteomes" id="UP000886611">
    <property type="component" value="Unassembled WGS sequence"/>
</dbReference>
<dbReference type="GO" id="GO:0010212">
    <property type="term" value="P:response to ionizing radiation"/>
    <property type="evidence" value="ECO:0007669"/>
    <property type="project" value="UniProtKB-ARBA"/>
</dbReference>
<dbReference type="InterPro" id="IPR005161">
    <property type="entry name" value="Ku_N"/>
</dbReference>
<dbReference type="FunFam" id="3.40.50.410:FF:000080">
    <property type="entry name" value="X-ray repair-complementing defective repair in Chinese hamster cells 6"/>
    <property type="match status" value="1"/>
</dbReference>
<sequence>MGIGVGGSPVGSRRHHQRVLQLEILSPCGHPELGNQAPGALPEWKYTGRDSLIFLVDASESMFQCMEEDEQSPFEMTLQCIRSVYTSKIISSEHDLLALVFYASREQNGTFKHVYVFHNLDTPGARRVLDLDNLQKKSQKGFDELIGSSAQFSLGEALWTCSNLFSDVKLRLSHKRVMLFTNEDNPHAGNGELARQARTKASDLRETGVVLDLIHLRKPGGFDVSLFFRDIVTSVEDEDLKLQVEPSSKLDDLLRRVRGKELKKRAQARLKLTLGSGVTLAVGVYIMVRSATRPSPIQLYRETNEPIRTKTRWFNGETGSLLLPSDTKKMQIYGKRQIVLEKEEVEELKKFDDPGLVLIGFKPLDKLKKHYHIRPAQFIYPEESQITGSSKLFTALLIKCLERQVFALCRYTPRRNTPPRFVALVPQSEELDEHKVQVTPPGFHLIFLPFADDIRKLDYPEKVQANQDQVDVMKKIVQKLRFPYRSDAFENPVIQKHFRNLEALALDLMEPEPIEDHTLPKVEMIDKRLGSLVDEFKEQVYPPDYNPEGKGTQQKRKTAEGSGATEKKQRMEISEAELRAHVTKGTLGKLTVPVLKDACKQLGLRSGTKKQELMDALTAYFDN</sequence>
<feature type="region of interest" description="Disordered" evidence="26">
    <location>
        <begin position="540"/>
        <end position="571"/>
    </location>
</feature>
<feature type="non-terminal residue" evidence="29">
    <location>
        <position position="1"/>
    </location>
</feature>
<keyword evidence="17" id="KW-0007">Acetylation</keyword>
<evidence type="ECO:0000259" key="28">
    <source>
        <dbReference type="PROSITE" id="PS50800"/>
    </source>
</evidence>
<comment type="catalytic activity">
    <reaction evidence="22">
        <text>ATP + H2O = ADP + phosphate + H(+)</text>
        <dbReference type="Rhea" id="RHEA:13065"/>
        <dbReference type="ChEBI" id="CHEBI:15377"/>
        <dbReference type="ChEBI" id="CHEBI:15378"/>
        <dbReference type="ChEBI" id="CHEBI:30616"/>
        <dbReference type="ChEBI" id="CHEBI:43474"/>
        <dbReference type="ChEBI" id="CHEBI:456216"/>
        <dbReference type="EC" id="3.6.4.12"/>
    </reaction>
</comment>
<dbReference type="Pfam" id="PF03731">
    <property type="entry name" value="Ku_N"/>
    <property type="match status" value="1"/>
</dbReference>
<evidence type="ECO:0000256" key="12">
    <source>
        <dbReference type="ARBA" id="ARBA00022801"/>
    </source>
</evidence>
<dbReference type="EMBL" id="JAATIS010003638">
    <property type="protein sequence ID" value="KAG2464069.1"/>
    <property type="molecule type" value="Genomic_DNA"/>
</dbReference>
<dbReference type="GO" id="GO:0006310">
    <property type="term" value="P:DNA recombination"/>
    <property type="evidence" value="ECO:0007669"/>
    <property type="project" value="UniProtKB-KW"/>
</dbReference>
<keyword evidence="15" id="KW-0832">Ubl conjugation</keyword>